<feature type="transmembrane region" description="Helical" evidence="6">
    <location>
        <begin position="380"/>
        <end position="402"/>
    </location>
</feature>
<feature type="transmembrane region" description="Helical" evidence="6">
    <location>
        <begin position="292"/>
        <end position="312"/>
    </location>
</feature>
<evidence type="ECO:0000313" key="7">
    <source>
        <dbReference type="EMBL" id="HIQ70659.1"/>
    </source>
</evidence>
<keyword evidence="5 6" id="KW-0472">Membrane</keyword>
<evidence type="ECO:0000313" key="8">
    <source>
        <dbReference type="Proteomes" id="UP000886887"/>
    </source>
</evidence>
<dbReference type="Proteomes" id="UP000886887">
    <property type="component" value="Unassembled WGS sequence"/>
</dbReference>
<feature type="transmembrane region" description="Helical" evidence="6">
    <location>
        <begin position="352"/>
        <end position="374"/>
    </location>
</feature>
<dbReference type="GO" id="GO:0022857">
    <property type="term" value="F:transmembrane transporter activity"/>
    <property type="evidence" value="ECO:0007669"/>
    <property type="project" value="InterPro"/>
</dbReference>
<accession>A0A9D0Z812</accession>
<feature type="transmembrane region" description="Helical" evidence="6">
    <location>
        <begin position="318"/>
        <end position="340"/>
    </location>
</feature>
<dbReference type="InterPro" id="IPR011701">
    <property type="entry name" value="MFS"/>
</dbReference>
<dbReference type="Gene3D" id="1.20.1250.20">
    <property type="entry name" value="MFS general substrate transporter like domains"/>
    <property type="match status" value="1"/>
</dbReference>
<feature type="transmembrane region" description="Helical" evidence="6">
    <location>
        <begin position="226"/>
        <end position="246"/>
    </location>
</feature>
<evidence type="ECO:0000256" key="2">
    <source>
        <dbReference type="ARBA" id="ARBA00022475"/>
    </source>
</evidence>
<name>A0A9D0Z812_9FIRM</name>
<dbReference type="Pfam" id="PF07690">
    <property type="entry name" value="MFS_1"/>
    <property type="match status" value="1"/>
</dbReference>
<feature type="transmembrane region" description="Helical" evidence="6">
    <location>
        <begin position="258"/>
        <end position="280"/>
    </location>
</feature>
<keyword evidence="2" id="KW-1003">Cell membrane</keyword>
<dbReference type="SUPFAM" id="SSF103473">
    <property type="entry name" value="MFS general substrate transporter"/>
    <property type="match status" value="1"/>
</dbReference>
<comment type="subcellular location">
    <subcellularLocation>
        <location evidence="1">Cell membrane</location>
        <topology evidence="1">Multi-pass membrane protein</topology>
    </subcellularLocation>
</comment>
<feature type="transmembrane region" description="Helical" evidence="6">
    <location>
        <begin position="48"/>
        <end position="72"/>
    </location>
</feature>
<dbReference type="PANTHER" id="PTHR23513">
    <property type="entry name" value="INTEGRAL MEMBRANE EFFLUX PROTEIN-RELATED"/>
    <property type="match status" value="1"/>
</dbReference>
<protein>
    <submittedName>
        <fullName evidence="7">MFS transporter</fullName>
    </submittedName>
</protein>
<reference evidence="7" key="1">
    <citation type="submission" date="2020-10" db="EMBL/GenBank/DDBJ databases">
        <authorList>
            <person name="Gilroy R."/>
        </authorList>
    </citation>
    <scope>NUCLEOTIDE SEQUENCE</scope>
    <source>
        <strain evidence="7">ChiSxjej2B14-6234</strain>
    </source>
</reference>
<evidence type="ECO:0000256" key="6">
    <source>
        <dbReference type="SAM" id="Phobius"/>
    </source>
</evidence>
<sequence length="428" mass="44096">MPSNNKYAVLRSQRMYLRLLAANTVSRFGDSLDMIAYSLMMYEVTGSASLMAVLVALNALPTVLLQPLAGVWADRCRNLRRIMALCDVGRGAAVLLTALLYGAGRLTPWMLAATTLAISSLEALRIPAGVTLRPLLLDEDKYTLGAGLAGALERTAEVVGLCLAGGAVALLGTPGVLAIDAATFLFSACVVARLRPSRARTPHAAEGGLRVQLLEGVRYAVRGDRFVLLLLLAGALMNFALVPMSALGTPYVVDVLGAGAGMLSAMELLISAGMALGALAMPKLCLGGRRMFFGSLAFLGACLLLLGAAPLLEPAPARLAAALGVFGLTGVGFGVLTTLYSAAFMRCIERDVIGRMSGLTNAVLNAATPLGALLCAAVAGALPIAAVIAASGALLLAITAVLSRVRGYARFDEVTAAPAAPSQEEVLS</sequence>
<feature type="transmembrane region" description="Helical" evidence="6">
    <location>
        <begin position="158"/>
        <end position="191"/>
    </location>
</feature>
<proteinExistence type="predicted"/>
<gene>
    <name evidence="7" type="ORF">IAB73_00360</name>
</gene>
<dbReference type="EMBL" id="DVFJ01000001">
    <property type="protein sequence ID" value="HIQ70659.1"/>
    <property type="molecule type" value="Genomic_DNA"/>
</dbReference>
<dbReference type="CDD" id="cd06173">
    <property type="entry name" value="MFS_MefA_like"/>
    <property type="match status" value="1"/>
</dbReference>
<comment type="caution">
    <text evidence="7">The sequence shown here is derived from an EMBL/GenBank/DDBJ whole genome shotgun (WGS) entry which is preliminary data.</text>
</comment>
<evidence type="ECO:0000256" key="1">
    <source>
        <dbReference type="ARBA" id="ARBA00004651"/>
    </source>
</evidence>
<dbReference type="InterPro" id="IPR036259">
    <property type="entry name" value="MFS_trans_sf"/>
</dbReference>
<evidence type="ECO:0000256" key="5">
    <source>
        <dbReference type="ARBA" id="ARBA00023136"/>
    </source>
</evidence>
<evidence type="ECO:0000256" key="4">
    <source>
        <dbReference type="ARBA" id="ARBA00022989"/>
    </source>
</evidence>
<dbReference type="GO" id="GO:0005886">
    <property type="term" value="C:plasma membrane"/>
    <property type="evidence" value="ECO:0007669"/>
    <property type="project" value="UniProtKB-SubCell"/>
</dbReference>
<dbReference type="PANTHER" id="PTHR23513:SF6">
    <property type="entry name" value="MAJOR FACILITATOR SUPERFAMILY ASSOCIATED DOMAIN-CONTAINING PROTEIN"/>
    <property type="match status" value="1"/>
</dbReference>
<keyword evidence="4 6" id="KW-1133">Transmembrane helix</keyword>
<organism evidence="7 8">
    <name type="scientific">Candidatus Onthenecus intestinigallinarum</name>
    <dbReference type="NCBI Taxonomy" id="2840875"/>
    <lineage>
        <taxon>Bacteria</taxon>
        <taxon>Bacillati</taxon>
        <taxon>Bacillota</taxon>
        <taxon>Clostridia</taxon>
        <taxon>Eubacteriales</taxon>
        <taxon>Candidatus Onthenecus</taxon>
    </lineage>
</organism>
<evidence type="ECO:0000256" key="3">
    <source>
        <dbReference type="ARBA" id="ARBA00022692"/>
    </source>
</evidence>
<dbReference type="AlphaFoldDB" id="A0A9D0Z812"/>
<keyword evidence="3 6" id="KW-0812">Transmembrane</keyword>
<feature type="transmembrane region" description="Helical" evidence="6">
    <location>
        <begin position="84"/>
        <end position="103"/>
    </location>
</feature>
<reference evidence="7" key="2">
    <citation type="journal article" date="2021" name="PeerJ">
        <title>Extensive microbial diversity within the chicken gut microbiome revealed by metagenomics and culture.</title>
        <authorList>
            <person name="Gilroy R."/>
            <person name="Ravi A."/>
            <person name="Getino M."/>
            <person name="Pursley I."/>
            <person name="Horton D.L."/>
            <person name="Alikhan N.F."/>
            <person name="Baker D."/>
            <person name="Gharbi K."/>
            <person name="Hall N."/>
            <person name="Watson M."/>
            <person name="Adriaenssens E.M."/>
            <person name="Foster-Nyarko E."/>
            <person name="Jarju S."/>
            <person name="Secka A."/>
            <person name="Antonio M."/>
            <person name="Oren A."/>
            <person name="Chaudhuri R.R."/>
            <person name="La Ragione R."/>
            <person name="Hildebrand F."/>
            <person name="Pallen M.J."/>
        </authorList>
    </citation>
    <scope>NUCLEOTIDE SEQUENCE</scope>
    <source>
        <strain evidence="7">ChiSxjej2B14-6234</strain>
    </source>
</reference>